<gene>
    <name evidence="1" type="ORF">MGAL_10B062767</name>
</gene>
<protein>
    <submittedName>
        <fullName evidence="1">Uncharacterized protein</fullName>
    </submittedName>
</protein>
<organism evidence="1 2">
    <name type="scientific">Mytilus galloprovincialis</name>
    <name type="common">Mediterranean mussel</name>
    <dbReference type="NCBI Taxonomy" id="29158"/>
    <lineage>
        <taxon>Eukaryota</taxon>
        <taxon>Metazoa</taxon>
        <taxon>Spiralia</taxon>
        <taxon>Lophotrochozoa</taxon>
        <taxon>Mollusca</taxon>
        <taxon>Bivalvia</taxon>
        <taxon>Autobranchia</taxon>
        <taxon>Pteriomorphia</taxon>
        <taxon>Mytilida</taxon>
        <taxon>Mytiloidea</taxon>
        <taxon>Mytilidae</taxon>
        <taxon>Mytilinae</taxon>
        <taxon>Mytilus</taxon>
    </lineage>
</organism>
<reference evidence="1" key="1">
    <citation type="submission" date="2018-11" db="EMBL/GenBank/DDBJ databases">
        <authorList>
            <person name="Alioto T."/>
            <person name="Alioto T."/>
        </authorList>
    </citation>
    <scope>NUCLEOTIDE SEQUENCE</scope>
</reference>
<sequence length="112" mass="13213">QSSEVVGERLLEDNYHWSPQQQNFHTENFDNHHVMKNAEGRYRIGKHCGFKQSKHFRTSDKDAVNNLATTELKIALELLSVLETTMGNQAHFLKRKSRERDHKRHYDFLGYA</sequence>
<evidence type="ECO:0000313" key="1">
    <source>
        <dbReference type="EMBL" id="VDI03186.1"/>
    </source>
</evidence>
<accession>A0A8B6CEA5</accession>
<feature type="non-terminal residue" evidence="1">
    <location>
        <position position="1"/>
    </location>
</feature>
<proteinExistence type="predicted"/>
<keyword evidence="2" id="KW-1185">Reference proteome</keyword>
<dbReference type="Proteomes" id="UP000596742">
    <property type="component" value="Unassembled WGS sequence"/>
</dbReference>
<comment type="caution">
    <text evidence="1">The sequence shown here is derived from an EMBL/GenBank/DDBJ whole genome shotgun (WGS) entry which is preliminary data.</text>
</comment>
<dbReference type="EMBL" id="UYJE01001569">
    <property type="protein sequence ID" value="VDI03186.1"/>
    <property type="molecule type" value="Genomic_DNA"/>
</dbReference>
<evidence type="ECO:0000313" key="2">
    <source>
        <dbReference type="Proteomes" id="UP000596742"/>
    </source>
</evidence>
<name>A0A8B6CEA5_MYTGA</name>
<dbReference type="AlphaFoldDB" id="A0A8B6CEA5"/>